<evidence type="ECO:0000313" key="2">
    <source>
        <dbReference type="Proteomes" id="UP000029986"/>
    </source>
</evidence>
<dbReference type="PROSITE" id="PS51257">
    <property type="entry name" value="PROKAR_LIPOPROTEIN"/>
    <property type="match status" value="1"/>
</dbReference>
<evidence type="ECO:0008006" key="3">
    <source>
        <dbReference type="Google" id="ProtNLM"/>
    </source>
</evidence>
<name>A0A097R4J7_HAFAL</name>
<keyword evidence="2" id="KW-1185">Reference proteome</keyword>
<dbReference type="KEGG" id="hav:AT03_15495"/>
<accession>A0A097R4J7</accession>
<dbReference type="HOGENOM" id="CLU_141589_0_0_6"/>
<dbReference type="AlphaFoldDB" id="A0A097R4J7"/>
<dbReference type="RefSeq" id="WP_025797598.1">
    <property type="nucleotide sequence ID" value="NZ_CP009706.1"/>
</dbReference>
<dbReference type="OrthoDB" id="6631594at2"/>
<sequence>MNKKQIGFFLIGTTFFLSGCSSPNKTNQNYRGDELEYDYFYANSQLTPTEENTPPKSSIVGGHSYSSTNNKCMDNYNFLREEKSSQYPKYAEDYNKITDGFKFLNSNKNIMDKDAKKVYTMELKMKLETLCSKIQYSSFILVNEKRKGLSDI</sequence>
<gene>
    <name evidence="1" type="ORF">AT03_15495</name>
</gene>
<dbReference type="PATRIC" id="fig|1453496.5.peg.3171"/>
<proteinExistence type="predicted"/>
<dbReference type="GeneID" id="56892683"/>
<organism evidence="1 2">
    <name type="scientific">Hafnia alvei FB1</name>
    <dbReference type="NCBI Taxonomy" id="1453496"/>
    <lineage>
        <taxon>Bacteria</taxon>
        <taxon>Pseudomonadati</taxon>
        <taxon>Pseudomonadota</taxon>
        <taxon>Gammaproteobacteria</taxon>
        <taxon>Enterobacterales</taxon>
        <taxon>Hafniaceae</taxon>
        <taxon>Hafnia</taxon>
    </lineage>
</organism>
<dbReference type="Proteomes" id="UP000029986">
    <property type="component" value="Chromosome"/>
</dbReference>
<dbReference type="EMBL" id="CP009706">
    <property type="protein sequence ID" value="AIU73651.1"/>
    <property type="molecule type" value="Genomic_DNA"/>
</dbReference>
<reference evidence="1 2" key="1">
    <citation type="journal article" date="2014" name="Gut Pathog.">
        <title>Gene clusters of Hafnia alvei strain FB1 important in survival and pathogenesis: a draft genome perspective.</title>
        <authorList>
            <person name="Tan J.Y."/>
            <person name="Yin W.F."/>
            <person name="Chan K.G."/>
        </authorList>
    </citation>
    <scope>NUCLEOTIDE SEQUENCE [LARGE SCALE GENOMIC DNA]</scope>
    <source>
        <strain evidence="1 2">FB1</strain>
    </source>
</reference>
<evidence type="ECO:0000313" key="1">
    <source>
        <dbReference type="EMBL" id="AIU73651.1"/>
    </source>
</evidence>
<protein>
    <recommendedName>
        <fullName evidence="3">Lipoprotein</fullName>
    </recommendedName>
</protein>